<dbReference type="EMBL" id="FQ790262">
    <property type="protein sequence ID" value="CCD33818.1"/>
    <property type="molecule type" value="Genomic_DNA"/>
</dbReference>
<dbReference type="AlphaFoldDB" id="G2XSV0"/>
<organism evidence="1 2">
    <name type="scientific">Botryotinia fuckeliana (strain T4)</name>
    <name type="common">Noble rot fungus</name>
    <name type="synonym">Botrytis cinerea</name>
    <dbReference type="NCBI Taxonomy" id="999810"/>
    <lineage>
        <taxon>Eukaryota</taxon>
        <taxon>Fungi</taxon>
        <taxon>Dikarya</taxon>
        <taxon>Ascomycota</taxon>
        <taxon>Pezizomycotina</taxon>
        <taxon>Leotiomycetes</taxon>
        <taxon>Helotiales</taxon>
        <taxon>Sclerotiniaceae</taxon>
        <taxon>Botrytis</taxon>
    </lineage>
</organism>
<proteinExistence type="predicted"/>
<reference evidence="2" key="1">
    <citation type="journal article" date="2011" name="PLoS Genet.">
        <title>Genomic analysis of the necrotrophic fungal pathogens Sclerotinia sclerotiorum and Botrytis cinerea.</title>
        <authorList>
            <person name="Amselem J."/>
            <person name="Cuomo C.A."/>
            <person name="van Kan J.A."/>
            <person name="Viaud M."/>
            <person name="Benito E.P."/>
            <person name="Couloux A."/>
            <person name="Coutinho P.M."/>
            <person name="de Vries R.P."/>
            <person name="Dyer P.S."/>
            <person name="Fillinger S."/>
            <person name="Fournier E."/>
            <person name="Gout L."/>
            <person name="Hahn M."/>
            <person name="Kohn L."/>
            <person name="Lapalu N."/>
            <person name="Plummer K.M."/>
            <person name="Pradier J.M."/>
            <person name="Quevillon E."/>
            <person name="Sharon A."/>
            <person name="Simon A."/>
            <person name="ten Have A."/>
            <person name="Tudzynski B."/>
            <person name="Tudzynski P."/>
            <person name="Wincker P."/>
            <person name="Andrew M."/>
            <person name="Anthouard V."/>
            <person name="Beever R.E."/>
            <person name="Beffa R."/>
            <person name="Benoit I."/>
            <person name="Bouzid O."/>
            <person name="Brault B."/>
            <person name="Chen Z."/>
            <person name="Choquer M."/>
            <person name="Collemare J."/>
            <person name="Cotton P."/>
            <person name="Danchin E.G."/>
            <person name="Da Silva C."/>
            <person name="Gautier A."/>
            <person name="Giraud C."/>
            <person name="Giraud T."/>
            <person name="Gonzalez C."/>
            <person name="Grossetete S."/>
            <person name="Guldener U."/>
            <person name="Henrissat B."/>
            <person name="Howlett B.J."/>
            <person name="Kodira C."/>
            <person name="Kretschmer M."/>
            <person name="Lappartient A."/>
            <person name="Leroch M."/>
            <person name="Levis C."/>
            <person name="Mauceli E."/>
            <person name="Neuveglise C."/>
            <person name="Oeser B."/>
            <person name="Pearson M."/>
            <person name="Poulain J."/>
            <person name="Poussereau N."/>
            <person name="Quesneville H."/>
            <person name="Rascle C."/>
            <person name="Schumacher J."/>
            <person name="Segurens B."/>
            <person name="Sexton A."/>
            <person name="Silva E."/>
            <person name="Sirven C."/>
            <person name="Soanes D.M."/>
            <person name="Talbot N.J."/>
            <person name="Templeton M."/>
            <person name="Yandava C."/>
            <person name="Yarden O."/>
            <person name="Zeng Q."/>
            <person name="Rollins J.A."/>
            <person name="Lebrun M.H."/>
            <person name="Dickman M."/>
        </authorList>
    </citation>
    <scope>NUCLEOTIDE SEQUENCE [LARGE SCALE GENOMIC DNA]</scope>
    <source>
        <strain evidence="2">T4</strain>
    </source>
</reference>
<gene>
    <name evidence="1" type="ORF">BofuT4_uP064200.1</name>
</gene>
<accession>G2XSV0</accession>
<sequence>MRIYGYFFFQTHERIHGCIFCRRFEGIEASDLGMRRRETWEKWILEMANT</sequence>
<dbReference type="Proteomes" id="UP000008177">
    <property type="component" value="Unplaced contigs"/>
</dbReference>
<name>G2XSV0_BOTF4</name>
<protein>
    <submittedName>
        <fullName evidence="1">Uncharacterized protein</fullName>
    </submittedName>
</protein>
<dbReference type="HOGENOM" id="CLU_3124769_0_0_1"/>
<dbReference type="InParanoid" id="G2XSV0"/>
<evidence type="ECO:0000313" key="1">
    <source>
        <dbReference type="EMBL" id="CCD33818.1"/>
    </source>
</evidence>
<evidence type="ECO:0000313" key="2">
    <source>
        <dbReference type="Proteomes" id="UP000008177"/>
    </source>
</evidence>